<evidence type="ECO:0000313" key="3">
    <source>
        <dbReference type="EMBL" id="VAW73231.1"/>
    </source>
</evidence>
<organism evidence="3">
    <name type="scientific">hydrothermal vent metagenome</name>
    <dbReference type="NCBI Taxonomy" id="652676"/>
    <lineage>
        <taxon>unclassified sequences</taxon>
        <taxon>metagenomes</taxon>
        <taxon>ecological metagenomes</taxon>
    </lineage>
</organism>
<dbReference type="Pfam" id="PF13474">
    <property type="entry name" value="SnoaL_3"/>
    <property type="match status" value="1"/>
</dbReference>
<protein>
    <recommendedName>
        <fullName evidence="2">SnoaL-like domain-containing protein</fullName>
    </recommendedName>
</protein>
<proteinExistence type="predicted"/>
<name>A0A3B0Y0F8_9ZZZZ</name>
<evidence type="ECO:0000259" key="2">
    <source>
        <dbReference type="Pfam" id="PF13474"/>
    </source>
</evidence>
<dbReference type="PANTHER" id="PTHR34957">
    <property type="entry name" value="NUCLEAR TRANSPORT FACTOR 2 (NTF2) FAMILY PROTEIN"/>
    <property type="match status" value="1"/>
</dbReference>
<reference evidence="3" key="1">
    <citation type="submission" date="2018-06" db="EMBL/GenBank/DDBJ databases">
        <authorList>
            <person name="Zhirakovskaya E."/>
        </authorList>
    </citation>
    <scope>NUCLEOTIDE SEQUENCE</scope>
</reference>
<dbReference type="InterPro" id="IPR032710">
    <property type="entry name" value="NTF2-like_dom_sf"/>
</dbReference>
<sequence>MSRSLFSTPEAAEQAFYEAFSNADLAAMMAVWAERDFVECIHPMGDRVRGYDAVEENWREIFEGGLRVRFKLSNVHRTRDVQIAVHVLYEYLSAAGDSDSWSPVITTNVFQLIDNSWRMTHHHASPCPDENAPDESSGGAAEARQLH</sequence>
<dbReference type="PANTHER" id="PTHR34957:SF1">
    <property type="entry name" value="NUCLEAR TRANSPORT FACTOR 2 (NTF2) FAMILY PROTEIN"/>
    <property type="match status" value="1"/>
</dbReference>
<dbReference type="InterPro" id="IPR037401">
    <property type="entry name" value="SnoaL-like"/>
</dbReference>
<dbReference type="Gene3D" id="3.10.450.50">
    <property type="match status" value="1"/>
</dbReference>
<evidence type="ECO:0000256" key="1">
    <source>
        <dbReference type="SAM" id="MobiDB-lite"/>
    </source>
</evidence>
<dbReference type="EMBL" id="UOFM01000055">
    <property type="protein sequence ID" value="VAW73231.1"/>
    <property type="molecule type" value="Genomic_DNA"/>
</dbReference>
<gene>
    <name evidence="3" type="ORF">MNBD_GAMMA14-756</name>
</gene>
<feature type="region of interest" description="Disordered" evidence="1">
    <location>
        <begin position="122"/>
        <end position="147"/>
    </location>
</feature>
<accession>A0A3B0Y0F8</accession>
<dbReference type="SUPFAM" id="SSF54427">
    <property type="entry name" value="NTF2-like"/>
    <property type="match status" value="1"/>
</dbReference>
<dbReference type="AlphaFoldDB" id="A0A3B0Y0F8"/>
<feature type="domain" description="SnoaL-like" evidence="2">
    <location>
        <begin position="11"/>
        <end position="126"/>
    </location>
</feature>